<comment type="caution">
    <text evidence="4">The sequence shown here is derived from an EMBL/GenBank/DDBJ whole genome shotgun (WGS) entry which is preliminary data.</text>
</comment>
<dbReference type="PROSITE" id="PS50132">
    <property type="entry name" value="RGS"/>
    <property type="match status" value="1"/>
</dbReference>
<feature type="compositionally biased region" description="Basic and acidic residues" evidence="1">
    <location>
        <begin position="426"/>
        <end position="444"/>
    </location>
</feature>
<dbReference type="SMART" id="SM00801">
    <property type="entry name" value="dDENN"/>
    <property type="match status" value="1"/>
</dbReference>
<dbReference type="PANTHER" id="PTHR12296">
    <property type="entry name" value="DENN DOMAIN-CONTAINING PROTEIN 4"/>
    <property type="match status" value="1"/>
</dbReference>
<dbReference type="Proteomes" id="UP000355283">
    <property type="component" value="Unassembled WGS sequence"/>
</dbReference>
<reference evidence="4 5" key="1">
    <citation type="submission" date="2019-01" db="EMBL/GenBank/DDBJ databases">
        <title>Nuclear Genome Assembly of the Microalgal Biofuel strain Nannochloropsis salina CCMP1776.</title>
        <authorList>
            <person name="Hovde B."/>
        </authorList>
    </citation>
    <scope>NUCLEOTIDE SEQUENCE [LARGE SCALE GENOMIC DNA]</scope>
    <source>
        <strain evidence="4 5">CCMP1776</strain>
    </source>
</reference>
<gene>
    <name evidence="4" type="ORF">NSK_005066</name>
</gene>
<name>A0A4D9CX77_9STRA</name>
<feature type="region of interest" description="Disordered" evidence="1">
    <location>
        <begin position="613"/>
        <end position="651"/>
    </location>
</feature>
<dbReference type="Pfam" id="PF00615">
    <property type="entry name" value="RGS"/>
    <property type="match status" value="1"/>
</dbReference>
<dbReference type="PANTHER" id="PTHR12296:SF21">
    <property type="entry name" value="DENN DOMAIN-CONTAINING PROTEIN 3"/>
    <property type="match status" value="1"/>
</dbReference>
<dbReference type="InterPro" id="IPR036305">
    <property type="entry name" value="RGS_sf"/>
</dbReference>
<evidence type="ECO:0000256" key="1">
    <source>
        <dbReference type="SAM" id="MobiDB-lite"/>
    </source>
</evidence>
<feature type="region of interest" description="Disordered" evidence="1">
    <location>
        <begin position="478"/>
        <end position="502"/>
    </location>
</feature>
<feature type="region of interest" description="Disordered" evidence="1">
    <location>
        <begin position="750"/>
        <end position="773"/>
    </location>
</feature>
<dbReference type="SUPFAM" id="SSF48097">
    <property type="entry name" value="Regulator of G-protein signaling, RGS"/>
    <property type="match status" value="1"/>
</dbReference>
<feature type="domain" description="RGS" evidence="2">
    <location>
        <begin position="11"/>
        <end position="130"/>
    </location>
</feature>
<proteinExistence type="predicted"/>
<dbReference type="InterPro" id="IPR044926">
    <property type="entry name" value="RGS_subdomain_2"/>
</dbReference>
<dbReference type="EMBL" id="SDOX01000021">
    <property type="protein sequence ID" value="TFJ83971.1"/>
    <property type="molecule type" value="Genomic_DNA"/>
</dbReference>
<sequence>MGDKYIRTSISFEHLIDDPGWMPYFLDFLSKHGQSHLLLFWLEVEVFELAAGGGPSLVTQATRIYESYLGEGAPKRIDVPDVMLTFLEGEITSGAPNINVFAAVHAFVFRRLHQTWYPAFLLSTTYRSLLVHLKNSFRTPLKEVLLDEVQSRYIEAFLLNSTSPTGPCTVGNVYLWKKIQHDLRPLGARLSRDRLVGPAGDARNANDLRTFIMDAKAVYEAYIQPSPQVGVSGGPSLSSRSFSGQGYEGGGRQRDAPSATALGPELRYSIAECLGRLASQSRYYSGVGTGGIGQIDRSIIGELNTYLIEAQRVILAWLEAEVYPSFLESNLVGILSGEIQSQRSAPLRRKKRLRTLFKSVRSFRHVYVPPCPRSEGRGLVLVSTEDVFRKPEPLTHEFVWGFDVAVFPVDLTAGRALRAADLRTDVGRRESEVDGEGGEKEDAGVRSPGGEESNGAVGGAILCSKNEDGNSGFFHLDEPVPNSKGTSLGQEQEQGHRKKFKRPLHFSSAVRSSQVLGLPKPSVYESNDVAGADTATENEEDVATSLCASIETRLVREIQRLAFPSLCLMPLERSTFVLFSPKLVVPEATLHHFVLPISRKDVDPELRRDIGSADGRDLASSLGNRSPSPFVASPRVAVRSPSGEGELAPPDLKADQSIDLYGACLMEWAPAGADVLLPRCVVLVSTEPRVASLRRAVVRMRESMGQPGVGGSPIMPDTPKKTPWQLEDEQLRQQSERVQTMLDTSLFAPARGERKTERPTDIQKTDAGDKTDTEESAAYWLRAWKKTGMAASASTALFSPKRAPTTNSGLSVPDPAATSSSSSSCPLPPPLLTSLPLHVDASFFPLIQALSPEILLKAFTAVLLERPVVVKSSSRTLTMVACEGLRRLIYPFAWLLPYKPLLPVGGICSFWDDVKRGAGGRSWYDYVFEEDGLDESLMRIAGRRSYAEPMTTSSAMRQVPGFLVGIETCIVDAALTATKIVSPAYSDGDGDSANSSSGCHAWACATCDVHEMGVFSGMDGVPSFDVDSPFSPGNPSPLSTRSMPLSTRGQGGHGLSPSGIATAGHAARNTSTTKYGELPPCVRASTRELLASAFIVDLDNDCVEGPRRGDPATATLPVLPGAAVCTLLTSIQQIVNPSMGFSTGSGNGDALGYGYHAVHVARSTDAKKTNHESMLRNGGAAPSSEQTKSKDNAMKKVTGNVQLHAAFVTFFRQLLLDRYREYTLSYLEEQMVAFHADSFLASQPEPTHAFWTDIFQTRLFAYFLLVEHQRVAASFREPNRETSPDGAVETIDV</sequence>
<feature type="region of interest" description="Disordered" evidence="1">
    <location>
        <begin position="230"/>
        <end position="258"/>
    </location>
</feature>
<evidence type="ECO:0000259" key="2">
    <source>
        <dbReference type="PROSITE" id="PS50132"/>
    </source>
</evidence>
<dbReference type="Gene3D" id="1.10.167.10">
    <property type="entry name" value="Regulator of G-protein Signalling 4, domain 2"/>
    <property type="match status" value="1"/>
</dbReference>
<dbReference type="OrthoDB" id="6019893at2759"/>
<dbReference type="InterPro" id="IPR001194">
    <property type="entry name" value="cDENN_dom"/>
</dbReference>
<dbReference type="GO" id="GO:0032483">
    <property type="term" value="P:regulation of Rab protein signal transduction"/>
    <property type="evidence" value="ECO:0007669"/>
    <property type="project" value="TreeGrafter"/>
</dbReference>
<dbReference type="Gene3D" id="3.40.50.11500">
    <property type="match status" value="1"/>
</dbReference>
<organism evidence="4 5">
    <name type="scientific">Nannochloropsis salina CCMP1776</name>
    <dbReference type="NCBI Taxonomy" id="1027361"/>
    <lineage>
        <taxon>Eukaryota</taxon>
        <taxon>Sar</taxon>
        <taxon>Stramenopiles</taxon>
        <taxon>Ochrophyta</taxon>
        <taxon>Eustigmatophyceae</taxon>
        <taxon>Eustigmatales</taxon>
        <taxon>Monodopsidaceae</taxon>
        <taxon>Microchloropsis</taxon>
        <taxon>Microchloropsis salina</taxon>
    </lineage>
</organism>
<feature type="domain" description="UDENN" evidence="3">
    <location>
        <begin position="679"/>
        <end position="1278"/>
    </location>
</feature>
<protein>
    <recommendedName>
        <fullName evidence="6">UDENN domain-containing protein</fullName>
    </recommendedName>
</protein>
<feature type="region of interest" description="Disordered" evidence="1">
    <location>
        <begin position="1166"/>
        <end position="1190"/>
    </location>
</feature>
<dbReference type="InterPro" id="IPR043153">
    <property type="entry name" value="DENN_C"/>
</dbReference>
<dbReference type="Pfam" id="PF02141">
    <property type="entry name" value="DENN"/>
    <property type="match status" value="1"/>
</dbReference>
<feature type="compositionally biased region" description="Polar residues" evidence="1">
    <location>
        <begin position="483"/>
        <end position="492"/>
    </location>
</feature>
<dbReference type="SMART" id="SM00315">
    <property type="entry name" value="RGS"/>
    <property type="match status" value="1"/>
</dbReference>
<dbReference type="InterPro" id="IPR005112">
    <property type="entry name" value="dDENN_dom"/>
</dbReference>
<evidence type="ECO:0000313" key="5">
    <source>
        <dbReference type="Proteomes" id="UP000355283"/>
    </source>
</evidence>
<feature type="compositionally biased region" description="Basic and acidic residues" evidence="1">
    <location>
        <begin position="751"/>
        <end position="773"/>
    </location>
</feature>
<evidence type="ECO:0008006" key="6">
    <source>
        <dbReference type="Google" id="ProtNLM"/>
    </source>
</evidence>
<dbReference type="InterPro" id="IPR051696">
    <property type="entry name" value="DENN_Domain_GEFs"/>
</dbReference>
<keyword evidence="5" id="KW-1185">Reference proteome</keyword>
<dbReference type="InterPro" id="IPR037516">
    <property type="entry name" value="Tripartite_DENN"/>
</dbReference>
<feature type="compositionally biased region" description="Low complexity" evidence="1">
    <location>
        <begin position="230"/>
        <end position="245"/>
    </location>
</feature>
<evidence type="ECO:0000259" key="3">
    <source>
        <dbReference type="PROSITE" id="PS50211"/>
    </source>
</evidence>
<accession>A0A4D9CX77</accession>
<dbReference type="InterPro" id="IPR016137">
    <property type="entry name" value="RGS"/>
</dbReference>
<dbReference type="PROSITE" id="PS50211">
    <property type="entry name" value="DENN"/>
    <property type="match status" value="1"/>
</dbReference>
<dbReference type="GO" id="GO:0031410">
    <property type="term" value="C:cytoplasmic vesicle"/>
    <property type="evidence" value="ECO:0007669"/>
    <property type="project" value="TreeGrafter"/>
</dbReference>
<feature type="region of interest" description="Disordered" evidence="1">
    <location>
        <begin position="426"/>
        <end position="461"/>
    </location>
</feature>
<feature type="region of interest" description="Disordered" evidence="1">
    <location>
        <begin position="799"/>
        <end position="825"/>
    </location>
</feature>
<dbReference type="SMART" id="SM00799">
    <property type="entry name" value="DENN"/>
    <property type="match status" value="1"/>
</dbReference>
<evidence type="ECO:0000313" key="4">
    <source>
        <dbReference type="EMBL" id="TFJ83971.1"/>
    </source>
</evidence>
<dbReference type="CDD" id="cd07440">
    <property type="entry name" value="RGS"/>
    <property type="match status" value="1"/>
</dbReference>